<dbReference type="EC" id="6.3.2.5" evidence="3"/>
<dbReference type="Pfam" id="PF02441">
    <property type="entry name" value="Flavoprotein"/>
    <property type="match status" value="1"/>
</dbReference>
<dbReference type="Gene3D" id="3.40.50.10300">
    <property type="entry name" value="CoaB-like"/>
    <property type="match status" value="1"/>
</dbReference>
<keyword evidence="3" id="KW-0460">Magnesium</keyword>
<feature type="binding site" evidence="3">
    <location>
        <position position="328"/>
    </location>
    <ligand>
        <name>CTP</name>
        <dbReference type="ChEBI" id="CHEBI:37563"/>
    </ligand>
</feature>
<feature type="binding site" evidence="3">
    <location>
        <position position="346"/>
    </location>
    <ligand>
        <name>CTP</name>
        <dbReference type="ChEBI" id="CHEBI:37563"/>
    </ligand>
</feature>
<feature type="binding site" evidence="3">
    <location>
        <position position="282"/>
    </location>
    <ligand>
        <name>CTP</name>
        <dbReference type="ChEBI" id="CHEBI:37563"/>
    </ligand>
</feature>
<feature type="region of interest" description="Phosphopantothenoylcysteine decarboxylase" evidence="3">
    <location>
        <begin position="1"/>
        <end position="191"/>
    </location>
</feature>
<feature type="active site" description="Proton donor" evidence="3">
    <location>
        <position position="160"/>
    </location>
</feature>
<keyword evidence="8" id="KW-1185">Reference proteome</keyword>
<dbReference type="InterPro" id="IPR036551">
    <property type="entry name" value="Flavin_trans-like"/>
</dbReference>
<comment type="cofactor">
    <cofactor evidence="3">
        <name>FMN</name>
        <dbReference type="ChEBI" id="CHEBI:58210"/>
    </cofactor>
    <text evidence="3">Binds 1 FMN per subunit.</text>
</comment>
<name>A0ABR6YRU4_9BURK</name>
<dbReference type="RefSeq" id="WP_186864173.1">
    <property type="nucleotide sequence ID" value="NZ_JACOGC010000009.1"/>
</dbReference>
<keyword evidence="3 4" id="KW-0288">FMN</keyword>
<keyword evidence="3 4" id="KW-0436">Ligase</keyword>
<dbReference type="SUPFAM" id="SSF52507">
    <property type="entry name" value="Homo-oligomeric flavin-containing Cys decarboxylases, HFCD"/>
    <property type="match status" value="1"/>
</dbReference>
<comment type="similarity">
    <text evidence="3 4">In the C-terminal section; belongs to the PPC synthetase family.</text>
</comment>
<comment type="cofactor">
    <cofactor evidence="3">
        <name>Mg(2+)</name>
        <dbReference type="ChEBI" id="CHEBI:18420"/>
    </cofactor>
</comment>
<evidence type="ECO:0000256" key="2">
    <source>
        <dbReference type="ARBA" id="ARBA00023239"/>
    </source>
</evidence>
<comment type="pathway">
    <text evidence="3 4">Cofactor biosynthesis; coenzyme A biosynthesis; CoA from (R)-pantothenate: step 3/5.</text>
</comment>
<comment type="catalytic activity">
    <reaction evidence="3 4">
        <text>(R)-4'-phosphopantothenate + L-cysteine + CTP = N-[(R)-4-phosphopantothenoyl]-L-cysteine + CMP + diphosphate + H(+)</text>
        <dbReference type="Rhea" id="RHEA:19397"/>
        <dbReference type="ChEBI" id="CHEBI:10986"/>
        <dbReference type="ChEBI" id="CHEBI:15378"/>
        <dbReference type="ChEBI" id="CHEBI:33019"/>
        <dbReference type="ChEBI" id="CHEBI:35235"/>
        <dbReference type="ChEBI" id="CHEBI:37563"/>
        <dbReference type="ChEBI" id="CHEBI:59458"/>
        <dbReference type="ChEBI" id="CHEBI:60377"/>
        <dbReference type="EC" id="6.3.2.5"/>
    </reaction>
</comment>
<feature type="binding site" evidence="3">
    <location>
        <position position="292"/>
    </location>
    <ligand>
        <name>CTP</name>
        <dbReference type="ChEBI" id="CHEBI:37563"/>
    </ligand>
</feature>
<comment type="caution">
    <text evidence="3">Lacks conserved residue(s) required for the propagation of feature annotation.</text>
</comment>
<evidence type="ECO:0000256" key="3">
    <source>
        <dbReference type="HAMAP-Rule" id="MF_02225"/>
    </source>
</evidence>
<keyword evidence="3 4" id="KW-0285">Flavoprotein</keyword>
<dbReference type="SUPFAM" id="SSF102645">
    <property type="entry name" value="CoaB-like"/>
    <property type="match status" value="1"/>
</dbReference>
<dbReference type="InterPro" id="IPR005252">
    <property type="entry name" value="CoaBC"/>
</dbReference>
<dbReference type="PANTHER" id="PTHR14359:SF6">
    <property type="entry name" value="PHOSPHOPANTOTHENOYLCYSTEINE DECARBOXYLASE"/>
    <property type="match status" value="1"/>
</dbReference>
<comment type="pathway">
    <text evidence="3 4">Cofactor biosynthesis; coenzyme A biosynthesis; CoA from (R)-pantothenate: step 2/5.</text>
</comment>
<feature type="binding site" evidence="3">
    <location>
        <position position="342"/>
    </location>
    <ligand>
        <name>CTP</name>
        <dbReference type="ChEBI" id="CHEBI:37563"/>
    </ligand>
</feature>
<keyword evidence="2 3" id="KW-0456">Lyase</keyword>
<keyword evidence="1 3" id="KW-0210">Decarboxylase</keyword>
<evidence type="ECO:0000256" key="4">
    <source>
        <dbReference type="RuleBase" id="RU364078"/>
    </source>
</evidence>
<evidence type="ECO:0000256" key="1">
    <source>
        <dbReference type="ARBA" id="ARBA00022793"/>
    </source>
</evidence>
<evidence type="ECO:0000259" key="5">
    <source>
        <dbReference type="Pfam" id="PF02441"/>
    </source>
</evidence>
<dbReference type="PROSITE" id="PS51257">
    <property type="entry name" value="PROKAR_LIPOPROTEIN"/>
    <property type="match status" value="1"/>
</dbReference>
<evidence type="ECO:0000259" key="6">
    <source>
        <dbReference type="Pfam" id="PF04127"/>
    </source>
</evidence>
<feature type="region of interest" description="Phosphopantothenate--cysteine ligase" evidence="3">
    <location>
        <begin position="192"/>
        <end position="401"/>
    </location>
</feature>
<sequence length="401" mass="42598">MRLAGKKIVLGMTGGIACYKVAELVRSLGKAGADVHVVMTQAATQFITPVTMQALSGNTVFTDQWDARIANNMPHIDLTRDADAVVIAPCSTDFMFKLAHGACDDLLSTLCIARPAHIPLLAAPAMNVEMWQNPATQRNVSQLLADGILLMGPAAGDQACGETGMGRMLEPAELLTEIIAAFQPKSMAGKHVLLTAGPTFEPIDPVRGITNLSSGKMGYAIAEAAWEAGAHVTLISGPTALSAPYGVQCLHVQTAQQMHDAVMEAIGLQQQDAFIAVAAVADWRVANASSQKLKKNSGSDMPELKFAQNPDILASVAALPDAPYCIGFAAESENLLAYGAAKRIRKNIPLLAGNIGHHTFGQDDNELILFDANGHRHLPRADKQTLATQLIAELAQRLSQR</sequence>
<accession>A0ABR6YRU4</accession>
<comment type="similarity">
    <text evidence="3 4">In the N-terminal section; belongs to the HFCD (homo-oligomeric flavin containing Cys decarboxylase) superfamily.</text>
</comment>
<protein>
    <recommendedName>
        <fullName evidence="3">Coenzyme A biosynthesis bifunctional protein CoaBC</fullName>
    </recommendedName>
    <alternativeName>
        <fullName evidence="3">DNA/pantothenate metabolism flavoprotein</fullName>
    </alternativeName>
    <alternativeName>
        <fullName evidence="3">Phosphopantothenoylcysteine synthetase/decarboxylase</fullName>
        <shortName evidence="3">PPCS-PPCDC</shortName>
    </alternativeName>
    <domain>
        <recommendedName>
            <fullName evidence="3">Phosphopantothenoylcysteine decarboxylase</fullName>
            <shortName evidence="3">PPC decarboxylase</shortName>
            <shortName evidence="3">PPC-DC</shortName>
            <ecNumber evidence="3">4.1.1.36</ecNumber>
        </recommendedName>
        <alternativeName>
            <fullName evidence="3">CoaC</fullName>
        </alternativeName>
    </domain>
    <domain>
        <recommendedName>
            <fullName evidence="3">Phosphopantothenate--cysteine ligase</fullName>
            <ecNumber evidence="3">6.3.2.5</ecNumber>
        </recommendedName>
        <alternativeName>
            <fullName evidence="3">CoaB</fullName>
        </alternativeName>
        <alternativeName>
            <fullName evidence="3">Phosphopantothenoylcysteine synthetase</fullName>
            <shortName evidence="3">PPC synthetase</shortName>
            <shortName evidence="3">PPC-S</shortName>
        </alternativeName>
    </domain>
</protein>
<dbReference type="Proteomes" id="UP000613113">
    <property type="component" value="Unassembled WGS sequence"/>
</dbReference>
<comment type="function">
    <text evidence="4">Catalyzes two steps in the biosynthesis of coenzyme A. In the first step cysteine is conjugated to 4'-phosphopantothenate to form 4-phosphopantothenoylcysteine, in the latter compound is decarboxylated to form 4'-phosphopantotheine.</text>
</comment>
<comment type="caution">
    <text evidence="7">The sequence shown here is derived from an EMBL/GenBank/DDBJ whole genome shotgun (WGS) entry which is preliminary data.</text>
</comment>
<feature type="binding site" evidence="3">
    <location>
        <begin position="310"/>
        <end position="313"/>
    </location>
    <ligand>
        <name>CTP</name>
        <dbReference type="ChEBI" id="CHEBI:37563"/>
    </ligand>
</feature>
<keyword evidence="3" id="KW-0479">Metal-binding</keyword>
<dbReference type="Gene3D" id="3.40.50.1950">
    <property type="entry name" value="Flavin prenyltransferase-like"/>
    <property type="match status" value="1"/>
</dbReference>
<organism evidence="7 8">
    <name type="scientific">Undibacterium griseum</name>
    <dbReference type="NCBI Taxonomy" id="2762295"/>
    <lineage>
        <taxon>Bacteria</taxon>
        <taxon>Pseudomonadati</taxon>
        <taxon>Pseudomonadota</taxon>
        <taxon>Betaproteobacteria</taxon>
        <taxon>Burkholderiales</taxon>
        <taxon>Oxalobacteraceae</taxon>
        <taxon>Undibacterium</taxon>
    </lineage>
</organism>
<evidence type="ECO:0000313" key="8">
    <source>
        <dbReference type="Proteomes" id="UP000613113"/>
    </source>
</evidence>
<dbReference type="GO" id="GO:0004633">
    <property type="term" value="F:phosphopantothenoylcysteine decarboxylase activity"/>
    <property type="evidence" value="ECO:0007669"/>
    <property type="project" value="UniProtKB-EC"/>
</dbReference>
<gene>
    <name evidence="3 7" type="primary">coaBC</name>
    <name evidence="7" type="ORF">H8K27_15910</name>
</gene>
<dbReference type="InterPro" id="IPR007085">
    <property type="entry name" value="DNA/pantothenate-metab_flavo_C"/>
</dbReference>
<feature type="domain" description="Flavoprotein" evidence="5">
    <location>
        <begin position="6"/>
        <end position="180"/>
    </location>
</feature>
<keyword evidence="3" id="KW-0511">Multifunctional enzyme</keyword>
<comment type="function">
    <text evidence="3">Catalyzes two sequential steps in the biosynthesis of coenzyme A. In the first step cysteine is conjugated to 4'-phosphopantothenate to form 4-phosphopantothenoylcysteine. In the second step the latter compound is decarboxylated to form 4'-phosphopantotheine.</text>
</comment>
<dbReference type="Pfam" id="PF04127">
    <property type="entry name" value="DFP"/>
    <property type="match status" value="1"/>
</dbReference>
<dbReference type="EMBL" id="JACOGC010000009">
    <property type="protein sequence ID" value="MBC3886613.1"/>
    <property type="molecule type" value="Genomic_DNA"/>
</dbReference>
<comment type="catalytic activity">
    <reaction evidence="3 4">
        <text>N-[(R)-4-phosphopantothenoyl]-L-cysteine + H(+) = (R)-4'-phosphopantetheine + CO2</text>
        <dbReference type="Rhea" id="RHEA:16793"/>
        <dbReference type="ChEBI" id="CHEBI:15378"/>
        <dbReference type="ChEBI" id="CHEBI:16526"/>
        <dbReference type="ChEBI" id="CHEBI:59458"/>
        <dbReference type="ChEBI" id="CHEBI:61723"/>
        <dbReference type="EC" id="4.1.1.36"/>
    </reaction>
</comment>
<evidence type="ECO:0000313" key="7">
    <source>
        <dbReference type="EMBL" id="MBC3886613.1"/>
    </source>
</evidence>
<reference evidence="7 8" key="1">
    <citation type="submission" date="2020-08" db="EMBL/GenBank/DDBJ databases">
        <title>Novel species isolated from subtropical streams in China.</title>
        <authorList>
            <person name="Lu H."/>
        </authorList>
    </citation>
    <scope>NUCLEOTIDE SEQUENCE [LARGE SCALE GENOMIC DNA]</scope>
    <source>
        <strain evidence="7 8">FT31W</strain>
    </source>
</reference>
<dbReference type="HAMAP" id="MF_02225">
    <property type="entry name" value="CoaBC"/>
    <property type="match status" value="1"/>
</dbReference>
<dbReference type="InterPro" id="IPR003382">
    <property type="entry name" value="Flavoprotein"/>
</dbReference>
<dbReference type="InterPro" id="IPR035929">
    <property type="entry name" value="CoaB-like_sf"/>
</dbReference>
<feature type="domain" description="DNA/pantothenate metabolism flavoprotein C-terminal" evidence="6">
    <location>
        <begin position="187"/>
        <end position="396"/>
    </location>
</feature>
<dbReference type="GO" id="GO:0004632">
    <property type="term" value="F:phosphopantothenate--cysteine ligase activity"/>
    <property type="evidence" value="ECO:0007669"/>
    <property type="project" value="UniProtKB-EC"/>
</dbReference>
<dbReference type="PANTHER" id="PTHR14359">
    <property type="entry name" value="HOMO-OLIGOMERIC FLAVIN CONTAINING CYS DECARBOXYLASE FAMILY"/>
    <property type="match status" value="1"/>
</dbReference>
<dbReference type="EC" id="4.1.1.36" evidence="3"/>
<proteinExistence type="inferred from homology"/>
<dbReference type="NCBIfam" id="TIGR00521">
    <property type="entry name" value="coaBC_dfp"/>
    <property type="match status" value="1"/>
</dbReference>